<feature type="region of interest" description="Disordered" evidence="1">
    <location>
        <begin position="1"/>
        <end position="38"/>
    </location>
</feature>
<reference evidence="2 3" key="1">
    <citation type="submission" date="2020-06" db="EMBL/GenBank/DDBJ databases">
        <title>Transcriptomic and genomic resources for Thalictrum thalictroides and T. hernandezii: Facilitating candidate gene discovery in an emerging model plant lineage.</title>
        <authorList>
            <person name="Arias T."/>
            <person name="Riano-Pachon D.M."/>
            <person name="Di Stilio V.S."/>
        </authorList>
    </citation>
    <scope>NUCLEOTIDE SEQUENCE [LARGE SCALE GENOMIC DNA]</scope>
    <source>
        <strain evidence="3">cv. WT478/WT964</strain>
        <tissue evidence="2">Leaves</tissue>
    </source>
</reference>
<dbReference type="AlphaFoldDB" id="A0A7J6V8A9"/>
<dbReference type="PANTHER" id="PTHR33443:SF35">
    <property type="entry name" value="VQ DOMAIN-CONTAINING PROTEIN"/>
    <property type="match status" value="1"/>
</dbReference>
<protein>
    <submittedName>
        <fullName evidence="2">Rpm1 interacting protein</fullName>
    </submittedName>
</protein>
<sequence length="148" mass="16845">MAPRVETIDISSEDEEDDTLSQKKKTYNPSAARNDDDDCLILDGDPNKPLQVASNTGKSSDELAILAEKGQVACRDYPHPRHLCATFPFDTNPHAKYCRLCHCYVCDTPAFCANWGTRVFSIEHCHSTDKKEIWIRKRNLIQSFKQLK</sequence>
<organism evidence="2 3">
    <name type="scientific">Thalictrum thalictroides</name>
    <name type="common">Rue-anemone</name>
    <name type="synonym">Anemone thalictroides</name>
    <dbReference type="NCBI Taxonomy" id="46969"/>
    <lineage>
        <taxon>Eukaryota</taxon>
        <taxon>Viridiplantae</taxon>
        <taxon>Streptophyta</taxon>
        <taxon>Embryophyta</taxon>
        <taxon>Tracheophyta</taxon>
        <taxon>Spermatophyta</taxon>
        <taxon>Magnoliopsida</taxon>
        <taxon>Ranunculales</taxon>
        <taxon>Ranunculaceae</taxon>
        <taxon>Thalictroideae</taxon>
        <taxon>Thalictrum</taxon>
    </lineage>
</organism>
<dbReference type="EMBL" id="JABWDY010036301">
    <property type="protein sequence ID" value="KAF5181334.1"/>
    <property type="molecule type" value="Genomic_DNA"/>
</dbReference>
<dbReference type="PANTHER" id="PTHR33443">
    <property type="entry name" value="ZGC:112980"/>
    <property type="match status" value="1"/>
</dbReference>
<proteinExistence type="predicted"/>
<gene>
    <name evidence="2" type="ORF">FRX31_029079</name>
</gene>
<evidence type="ECO:0000313" key="2">
    <source>
        <dbReference type="EMBL" id="KAF5181334.1"/>
    </source>
</evidence>
<dbReference type="OrthoDB" id="266020at2759"/>
<comment type="caution">
    <text evidence="2">The sequence shown here is derived from an EMBL/GenBank/DDBJ whole genome shotgun (WGS) entry which is preliminary data.</text>
</comment>
<accession>A0A7J6V8A9</accession>
<dbReference type="InterPro" id="IPR053234">
    <property type="entry name" value="RPM1_Interactor"/>
</dbReference>
<evidence type="ECO:0000313" key="3">
    <source>
        <dbReference type="Proteomes" id="UP000554482"/>
    </source>
</evidence>
<evidence type="ECO:0000256" key="1">
    <source>
        <dbReference type="SAM" id="MobiDB-lite"/>
    </source>
</evidence>
<keyword evidence="3" id="KW-1185">Reference proteome</keyword>
<dbReference type="Proteomes" id="UP000554482">
    <property type="component" value="Unassembled WGS sequence"/>
</dbReference>
<name>A0A7J6V8A9_THATH</name>